<feature type="domain" description="HTH tetR-type" evidence="5">
    <location>
        <begin position="32"/>
        <end position="92"/>
    </location>
</feature>
<proteinExistence type="predicted"/>
<dbReference type="PANTHER" id="PTHR30055">
    <property type="entry name" value="HTH-TYPE TRANSCRIPTIONAL REGULATOR RUTR"/>
    <property type="match status" value="1"/>
</dbReference>
<evidence type="ECO:0000313" key="6">
    <source>
        <dbReference type="EMBL" id="GAA4015060.1"/>
    </source>
</evidence>
<dbReference type="Gene3D" id="1.10.10.60">
    <property type="entry name" value="Homeodomain-like"/>
    <property type="match status" value="1"/>
</dbReference>
<organism evidence="6 7">
    <name type="scientific">Allokutzneria multivorans</name>
    <dbReference type="NCBI Taxonomy" id="1142134"/>
    <lineage>
        <taxon>Bacteria</taxon>
        <taxon>Bacillati</taxon>
        <taxon>Actinomycetota</taxon>
        <taxon>Actinomycetes</taxon>
        <taxon>Pseudonocardiales</taxon>
        <taxon>Pseudonocardiaceae</taxon>
        <taxon>Allokutzneria</taxon>
    </lineage>
</organism>
<reference evidence="7" key="1">
    <citation type="journal article" date="2019" name="Int. J. Syst. Evol. Microbiol.">
        <title>The Global Catalogue of Microorganisms (GCM) 10K type strain sequencing project: providing services to taxonomists for standard genome sequencing and annotation.</title>
        <authorList>
            <consortium name="The Broad Institute Genomics Platform"/>
            <consortium name="The Broad Institute Genome Sequencing Center for Infectious Disease"/>
            <person name="Wu L."/>
            <person name="Ma J."/>
        </authorList>
    </citation>
    <scope>NUCLEOTIDE SEQUENCE [LARGE SCALE GENOMIC DNA]</scope>
    <source>
        <strain evidence="7">JCM 17342</strain>
    </source>
</reference>
<keyword evidence="1" id="KW-0805">Transcription regulation</keyword>
<evidence type="ECO:0000256" key="1">
    <source>
        <dbReference type="ARBA" id="ARBA00023015"/>
    </source>
</evidence>
<name>A0ABP7SQQ2_9PSEU</name>
<feature type="DNA-binding region" description="H-T-H motif" evidence="4">
    <location>
        <begin position="55"/>
        <end position="74"/>
    </location>
</feature>
<dbReference type="InterPro" id="IPR004111">
    <property type="entry name" value="Repressor_TetR_C"/>
</dbReference>
<dbReference type="InterPro" id="IPR050109">
    <property type="entry name" value="HTH-type_TetR-like_transc_reg"/>
</dbReference>
<gene>
    <name evidence="6" type="ORF">GCM10022247_42460</name>
</gene>
<evidence type="ECO:0000256" key="4">
    <source>
        <dbReference type="PROSITE-ProRule" id="PRU00335"/>
    </source>
</evidence>
<evidence type="ECO:0000256" key="2">
    <source>
        <dbReference type="ARBA" id="ARBA00023125"/>
    </source>
</evidence>
<dbReference type="InterPro" id="IPR036271">
    <property type="entry name" value="Tet_transcr_reg_TetR-rel_C_sf"/>
</dbReference>
<dbReference type="SUPFAM" id="SSF46689">
    <property type="entry name" value="Homeodomain-like"/>
    <property type="match status" value="1"/>
</dbReference>
<dbReference type="InterPro" id="IPR009057">
    <property type="entry name" value="Homeodomain-like_sf"/>
</dbReference>
<accession>A0ABP7SQQ2</accession>
<keyword evidence="2 4" id="KW-0238">DNA-binding</keyword>
<sequence>MGTEYSGTGDPARSLALLWRTAERSARKGKTDLSVDSIVRAAIEVADRDGLGALSMRRVAEELGVGTMSLYTHVPGKGELFDVMQDTVNAETARPDLGDQPWRARLDQVARENHKLYLRHPWLLQVAANRPVLGPNLIAKYDYELRAVDGIGLSAVEMDSVITLVNGFVHGAARTSLDAAQAEQRTGMTDEKWWQAHQPFLARMSDAESYPLAAAVGTAAGEAHNAAVNPDHAFEFGLERILDGIEALISRRTG</sequence>
<protein>
    <submittedName>
        <fullName evidence="6">TetR/AcrR family transcriptional regulator</fullName>
    </submittedName>
</protein>
<dbReference type="EMBL" id="BAABAL010000016">
    <property type="protein sequence ID" value="GAA4015060.1"/>
    <property type="molecule type" value="Genomic_DNA"/>
</dbReference>
<dbReference type="Gene3D" id="1.10.357.10">
    <property type="entry name" value="Tetracycline Repressor, domain 2"/>
    <property type="match status" value="1"/>
</dbReference>
<dbReference type="Pfam" id="PF00440">
    <property type="entry name" value="TetR_N"/>
    <property type="match status" value="1"/>
</dbReference>
<comment type="caution">
    <text evidence="6">The sequence shown here is derived from an EMBL/GenBank/DDBJ whole genome shotgun (WGS) entry which is preliminary data.</text>
</comment>
<dbReference type="Pfam" id="PF02909">
    <property type="entry name" value="TetR_C_1"/>
    <property type="match status" value="1"/>
</dbReference>
<dbReference type="PROSITE" id="PS50977">
    <property type="entry name" value="HTH_TETR_2"/>
    <property type="match status" value="1"/>
</dbReference>
<dbReference type="SUPFAM" id="SSF48498">
    <property type="entry name" value="Tetracyclin repressor-like, C-terminal domain"/>
    <property type="match status" value="1"/>
</dbReference>
<evidence type="ECO:0000313" key="7">
    <source>
        <dbReference type="Proteomes" id="UP001501747"/>
    </source>
</evidence>
<dbReference type="InterPro" id="IPR001647">
    <property type="entry name" value="HTH_TetR"/>
</dbReference>
<keyword evidence="7" id="KW-1185">Reference proteome</keyword>
<keyword evidence="3" id="KW-0804">Transcription</keyword>
<evidence type="ECO:0000259" key="5">
    <source>
        <dbReference type="PROSITE" id="PS50977"/>
    </source>
</evidence>
<dbReference type="PANTHER" id="PTHR30055:SF151">
    <property type="entry name" value="TRANSCRIPTIONAL REGULATORY PROTEIN"/>
    <property type="match status" value="1"/>
</dbReference>
<dbReference type="RefSeq" id="WP_344877395.1">
    <property type="nucleotide sequence ID" value="NZ_BAABAL010000016.1"/>
</dbReference>
<dbReference type="Proteomes" id="UP001501747">
    <property type="component" value="Unassembled WGS sequence"/>
</dbReference>
<evidence type="ECO:0000256" key="3">
    <source>
        <dbReference type="ARBA" id="ARBA00023163"/>
    </source>
</evidence>